<dbReference type="InterPro" id="IPR023096">
    <property type="entry name" value="G6P_Isomerase_C"/>
</dbReference>
<dbReference type="InterPro" id="IPR035476">
    <property type="entry name" value="SIS_PGI_1"/>
</dbReference>
<dbReference type="RefSeq" id="WP_183959507.1">
    <property type="nucleotide sequence ID" value="NZ_JACHHP010000001.1"/>
</dbReference>
<name>A0A7W8FYE0_9GAMM</name>
<feature type="active site" description="Proton donor" evidence="7">
    <location>
        <position position="332"/>
    </location>
</feature>
<dbReference type="InterPro" id="IPR018189">
    <property type="entry name" value="Phosphoglucose_isomerase_CS"/>
</dbReference>
<keyword evidence="7" id="KW-0963">Cytoplasm</keyword>
<keyword evidence="4 7" id="KW-0324">Glycolysis</keyword>
<organism evidence="9 10">
    <name type="scientific">Chiayiivirga flava</name>
    <dbReference type="NCBI Taxonomy" id="659595"/>
    <lineage>
        <taxon>Bacteria</taxon>
        <taxon>Pseudomonadati</taxon>
        <taxon>Pseudomonadota</taxon>
        <taxon>Gammaproteobacteria</taxon>
        <taxon>Lysobacterales</taxon>
        <taxon>Lysobacteraceae</taxon>
        <taxon>Chiayiivirga</taxon>
    </lineage>
</organism>
<reference evidence="9 10" key="1">
    <citation type="submission" date="2020-08" db="EMBL/GenBank/DDBJ databases">
        <title>Genomic Encyclopedia of Type Strains, Phase IV (KMG-IV): sequencing the most valuable type-strain genomes for metagenomic binning, comparative biology and taxonomic classification.</title>
        <authorList>
            <person name="Goeker M."/>
        </authorList>
    </citation>
    <scope>NUCLEOTIDE SEQUENCE [LARGE SCALE GENOMIC DNA]</scope>
    <source>
        <strain evidence="9 10">DSM 24163</strain>
    </source>
</reference>
<dbReference type="PROSITE" id="PS00765">
    <property type="entry name" value="P_GLUCOSE_ISOMERASE_1"/>
    <property type="match status" value="1"/>
</dbReference>
<evidence type="ECO:0000256" key="3">
    <source>
        <dbReference type="ARBA" id="ARBA00022432"/>
    </source>
</evidence>
<evidence type="ECO:0000256" key="8">
    <source>
        <dbReference type="RuleBase" id="RU000612"/>
    </source>
</evidence>
<dbReference type="InterPro" id="IPR046348">
    <property type="entry name" value="SIS_dom_sf"/>
</dbReference>
<dbReference type="CDD" id="cd05015">
    <property type="entry name" value="SIS_PGI_1"/>
    <property type="match status" value="1"/>
</dbReference>
<feature type="active site" evidence="7">
    <location>
        <position position="363"/>
    </location>
</feature>
<comment type="catalytic activity">
    <reaction evidence="6 7 8">
        <text>alpha-D-glucose 6-phosphate = beta-D-fructose 6-phosphate</text>
        <dbReference type="Rhea" id="RHEA:11816"/>
        <dbReference type="ChEBI" id="CHEBI:57634"/>
        <dbReference type="ChEBI" id="CHEBI:58225"/>
        <dbReference type="EC" id="5.3.1.9"/>
    </reaction>
</comment>
<dbReference type="Gene3D" id="1.10.1390.10">
    <property type="match status" value="1"/>
</dbReference>
<sequence>MRSAPWFSTLAPHAARLTDAHLADLVRDDPGRATDLSVRVGPLYANFARQRVDRAAWAALLAVAQARDVSGALAALFDGHPVNRSEQRPALHTALRSDLGAGDTARAAFAEASATRERMAALVAALDASGVTDIVNVGIGGSDLGPRLALDALRDLDRGRFRVHFLSNVDGNAARHVLRGLDPARTAAILVSKSFGTQETLLNGSILRAWLGDGERLYAVSSKPDRALAHGIAPERVLPMWDWVGGRYSLWSAVGFSIALALGMDGFERLLAGAALMDAHVRHTPAEGNLAVLHAMVGIWNRNGLGYGTQAILPYDDRLARLPAYLQQLVMESLGKRVAQEGEPVHTATVPVVWGGAGTDSQHSFFQALHQGTDTVPADFIGVLRSPHGFEDNRRALHANLLAQSEAFANGASDADAQKAYPGDRPSTMLLLDQLDAESFGALLALYEHSVYVQSVVWGINAFDQWGVELGKKIAASLLPAVAGDDVPVDDAVTRVLLQEMRTRG</sequence>
<dbReference type="EMBL" id="JACHHP010000001">
    <property type="protein sequence ID" value="MBB5207006.1"/>
    <property type="molecule type" value="Genomic_DNA"/>
</dbReference>
<comment type="pathway">
    <text evidence="1 7 8">Carbohydrate degradation; glycolysis; D-glyceraldehyde 3-phosphate and glycerone phosphate from D-glucose: step 2/4.</text>
</comment>
<evidence type="ECO:0000313" key="10">
    <source>
        <dbReference type="Proteomes" id="UP000521199"/>
    </source>
</evidence>
<keyword evidence="3 7" id="KW-0312">Gluconeogenesis</keyword>
<dbReference type="GO" id="GO:0006096">
    <property type="term" value="P:glycolytic process"/>
    <property type="evidence" value="ECO:0007669"/>
    <property type="project" value="UniProtKB-UniRule"/>
</dbReference>
<dbReference type="CDD" id="cd05016">
    <property type="entry name" value="SIS_PGI_2"/>
    <property type="match status" value="1"/>
</dbReference>
<dbReference type="InterPro" id="IPR001672">
    <property type="entry name" value="G6P_Isomerase"/>
</dbReference>
<dbReference type="GO" id="GO:0097367">
    <property type="term" value="F:carbohydrate derivative binding"/>
    <property type="evidence" value="ECO:0007669"/>
    <property type="project" value="InterPro"/>
</dbReference>
<dbReference type="EC" id="5.3.1.9" evidence="7"/>
<accession>A0A7W8FYE0</accession>
<dbReference type="Proteomes" id="UP000521199">
    <property type="component" value="Unassembled WGS sequence"/>
</dbReference>
<proteinExistence type="inferred from homology"/>
<comment type="similarity">
    <text evidence="2 7 8">Belongs to the GPI family.</text>
</comment>
<evidence type="ECO:0000256" key="2">
    <source>
        <dbReference type="ARBA" id="ARBA00006604"/>
    </source>
</evidence>
<dbReference type="GO" id="GO:0005829">
    <property type="term" value="C:cytosol"/>
    <property type="evidence" value="ECO:0007669"/>
    <property type="project" value="TreeGrafter"/>
</dbReference>
<dbReference type="AlphaFoldDB" id="A0A7W8FYE0"/>
<comment type="subcellular location">
    <subcellularLocation>
        <location evidence="7">Cytoplasm</location>
    </subcellularLocation>
</comment>
<dbReference type="GO" id="GO:0048029">
    <property type="term" value="F:monosaccharide binding"/>
    <property type="evidence" value="ECO:0007669"/>
    <property type="project" value="TreeGrafter"/>
</dbReference>
<evidence type="ECO:0000313" key="9">
    <source>
        <dbReference type="EMBL" id="MBB5207006.1"/>
    </source>
</evidence>
<gene>
    <name evidence="7" type="primary">pgi</name>
    <name evidence="9" type="ORF">HNQ52_000522</name>
</gene>
<evidence type="ECO:0000256" key="4">
    <source>
        <dbReference type="ARBA" id="ARBA00023152"/>
    </source>
</evidence>
<evidence type="ECO:0000256" key="5">
    <source>
        <dbReference type="ARBA" id="ARBA00023235"/>
    </source>
</evidence>
<keyword evidence="5 7" id="KW-0413">Isomerase</keyword>
<dbReference type="PROSITE" id="PS00174">
    <property type="entry name" value="P_GLUCOSE_ISOMERASE_2"/>
    <property type="match status" value="1"/>
</dbReference>
<evidence type="ECO:0000256" key="6">
    <source>
        <dbReference type="ARBA" id="ARBA00029321"/>
    </source>
</evidence>
<dbReference type="InterPro" id="IPR035482">
    <property type="entry name" value="SIS_PGI_2"/>
</dbReference>
<dbReference type="PROSITE" id="PS51463">
    <property type="entry name" value="P_GLUCOSE_ISOMERASE_3"/>
    <property type="match status" value="1"/>
</dbReference>
<dbReference type="PANTHER" id="PTHR11469:SF1">
    <property type="entry name" value="GLUCOSE-6-PHOSPHATE ISOMERASE"/>
    <property type="match status" value="1"/>
</dbReference>
<dbReference type="Pfam" id="PF00342">
    <property type="entry name" value="PGI"/>
    <property type="match status" value="1"/>
</dbReference>
<dbReference type="HAMAP" id="MF_00473">
    <property type="entry name" value="G6P_isomerase"/>
    <property type="match status" value="1"/>
</dbReference>
<dbReference type="SUPFAM" id="SSF53697">
    <property type="entry name" value="SIS domain"/>
    <property type="match status" value="1"/>
</dbReference>
<dbReference type="GO" id="GO:0006094">
    <property type="term" value="P:gluconeogenesis"/>
    <property type="evidence" value="ECO:0007669"/>
    <property type="project" value="UniProtKB-UniRule"/>
</dbReference>
<dbReference type="UniPathway" id="UPA00138"/>
<comment type="function">
    <text evidence="7">Catalyzes the reversible isomerization of glucose-6-phosphate to fructose-6-phosphate.</text>
</comment>
<dbReference type="UniPathway" id="UPA00109">
    <property type="reaction ID" value="UER00181"/>
</dbReference>
<comment type="pathway">
    <text evidence="7">Carbohydrate biosynthesis; gluconeogenesis.</text>
</comment>
<protein>
    <recommendedName>
        <fullName evidence="7">Glucose-6-phosphate isomerase</fullName>
        <shortName evidence="7">GPI</shortName>
        <ecNumber evidence="7">5.3.1.9</ecNumber>
    </recommendedName>
    <alternativeName>
        <fullName evidence="7">Phosphoglucose isomerase</fullName>
        <shortName evidence="7">PGI</shortName>
    </alternativeName>
    <alternativeName>
        <fullName evidence="7">Phosphohexose isomerase</fullName>
        <shortName evidence="7">PHI</shortName>
    </alternativeName>
</protein>
<feature type="active site" evidence="7">
    <location>
        <position position="472"/>
    </location>
</feature>
<dbReference type="Gene3D" id="3.40.50.10490">
    <property type="entry name" value="Glucose-6-phosphate isomerase like protein, domain 1"/>
    <property type="match status" value="2"/>
</dbReference>
<dbReference type="NCBIfam" id="NF001211">
    <property type="entry name" value="PRK00179.1"/>
    <property type="match status" value="1"/>
</dbReference>
<dbReference type="PRINTS" id="PR00662">
    <property type="entry name" value="G6PISOMERASE"/>
</dbReference>
<evidence type="ECO:0000256" key="1">
    <source>
        <dbReference type="ARBA" id="ARBA00004926"/>
    </source>
</evidence>
<dbReference type="GO" id="GO:0004347">
    <property type="term" value="F:glucose-6-phosphate isomerase activity"/>
    <property type="evidence" value="ECO:0007669"/>
    <property type="project" value="UniProtKB-UniRule"/>
</dbReference>
<dbReference type="PANTHER" id="PTHR11469">
    <property type="entry name" value="GLUCOSE-6-PHOSPHATE ISOMERASE"/>
    <property type="match status" value="1"/>
</dbReference>
<dbReference type="GO" id="GO:0051156">
    <property type="term" value="P:glucose 6-phosphate metabolic process"/>
    <property type="evidence" value="ECO:0007669"/>
    <property type="project" value="TreeGrafter"/>
</dbReference>
<comment type="caution">
    <text evidence="9">The sequence shown here is derived from an EMBL/GenBank/DDBJ whole genome shotgun (WGS) entry which is preliminary data.</text>
</comment>
<keyword evidence="10" id="KW-1185">Reference proteome</keyword>
<evidence type="ECO:0000256" key="7">
    <source>
        <dbReference type="HAMAP-Rule" id="MF_00473"/>
    </source>
</evidence>